<dbReference type="PANTHER" id="PTHR47572:SF4">
    <property type="entry name" value="LACTONASE DRP35"/>
    <property type="match status" value="1"/>
</dbReference>
<evidence type="ECO:0000313" key="7">
    <source>
        <dbReference type="Proteomes" id="UP000320643"/>
    </source>
</evidence>
<keyword evidence="3" id="KW-0479">Metal-binding</keyword>
<dbReference type="Pfam" id="PF08450">
    <property type="entry name" value="SGL"/>
    <property type="match status" value="1"/>
</dbReference>
<dbReference type="OrthoDB" id="241638at2"/>
<dbReference type="GO" id="GO:0046872">
    <property type="term" value="F:metal ion binding"/>
    <property type="evidence" value="ECO:0007669"/>
    <property type="project" value="UniProtKB-KW"/>
</dbReference>
<keyword evidence="1" id="KW-0378">Hydrolase</keyword>
<dbReference type="RefSeq" id="WP_143373110.1">
    <property type="nucleotide sequence ID" value="NZ_VJVZ01000005.1"/>
</dbReference>
<dbReference type="Gene3D" id="2.120.10.30">
    <property type="entry name" value="TolB, C-terminal domain"/>
    <property type="match status" value="1"/>
</dbReference>
<reference evidence="6 7" key="1">
    <citation type="submission" date="2019-07" db="EMBL/GenBank/DDBJ databases">
        <title>Flavobacterium sp. nov., isolated from glacier ice.</title>
        <authorList>
            <person name="Liu Q."/>
            <person name="Xin Y.-H."/>
        </authorList>
    </citation>
    <scope>NUCLEOTIDE SEQUENCE [LARGE SCALE GENOMIC DNA]</scope>
    <source>
        <strain evidence="6 7">ZT4R6</strain>
    </source>
</reference>
<comment type="cofactor">
    <cofactor evidence="3">
        <name>Zn(2+)</name>
        <dbReference type="ChEBI" id="CHEBI:29105"/>
    </cofactor>
    <text evidence="3">Binds 1 divalent metal cation per subunit.</text>
</comment>
<dbReference type="AlphaFoldDB" id="A0A552V2L9"/>
<evidence type="ECO:0000256" key="2">
    <source>
        <dbReference type="PIRSR" id="PIRSR605511-1"/>
    </source>
</evidence>
<dbReference type="PRINTS" id="PR01790">
    <property type="entry name" value="SMP30FAMILY"/>
</dbReference>
<keyword evidence="7" id="KW-1185">Reference proteome</keyword>
<dbReference type="GO" id="GO:0016787">
    <property type="term" value="F:hydrolase activity"/>
    <property type="evidence" value="ECO:0007669"/>
    <property type="project" value="UniProtKB-KW"/>
</dbReference>
<evidence type="ECO:0000259" key="5">
    <source>
        <dbReference type="Pfam" id="PF08450"/>
    </source>
</evidence>
<evidence type="ECO:0000313" key="6">
    <source>
        <dbReference type="EMBL" id="TRW24706.1"/>
    </source>
</evidence>
<dbReference type="InterPro" id="IPR051262">
    <property type="entry name" value="SMP-30/CGR1_Lactonase"/>
</dbReference>
<keyword evidence="4" id="KW-0732">Signal</keyword>
<evidence type="ECO:0000256" key="4">
    <source>
        <dbReference type="SAM" id="SignalP"/>
    </source>
</evidence>
<sequence length="327" mass="35135">MKKIALLITLITISANAQVYPTIGMVKSYDASFDKILSPNAKIEVIVTGLVWAEGPAWVKNGNYLLFSDAPQNTIFKWEPKEGVKPFLKPSGYTGLGQYSDEPGSNGLLINKDGELVACEHGDRRISKMNMTLGGKLSIADRYQGKPFNSPNDICQHSNGTYFFTDPPYGLPGREGDTVNRQIEQNGVYSVAPDGKVVMIEANLKRPNGIALSPDESMLYVCQSDGSAPYIMSYPVKKDGTVGKGSIFFDFSKAGSGLNKAAADGMKIDAAGNIYAGAAQGIVVISPKGKVLGKIETGVPTSNCAFGADGYLYITAHHYVCRIQLLK</sequence>
<dbReference type="InterPro" id="IPR013658">
    <property type="entry name" value="SGL"/>
</dbReference>
<accession>A0A552V2L9</accession>
<feature type="domain" description="SMP-30/Gluconolactonase/LRE-like region" evidence="5">
    <location>
        <begin position="52"/>
        <end position="317"/>
    </location>
</feature>
<protein>
    <submittedName>
        <fullName evidence="6">SMP-30/gluconolactonase/LRE family protein</fullName>
    </submittedName>
</protein>
<dbReference type="Proteomes" id="UP000320643">
    <property type="component" value="Unassembled WGS sequence"/>
</dbReference>
<feature type="active site" description="Proton donor/acceptor" evidence="2">
    <location>
        <position position="264"/>
    </location>
</feature>
<proteinExistence type="predicted"/>
<evidence type="ECO:0000256" key="3">
    <source>
        <dbReference type="PIRSR" id="PIRSR605511-2"/>
    </source>
</evidence>
<dbReference type="InterPro" id="IPR005511">
    <property type="entry name" value="SMP-30"/>
</dbReference>
<organism evidence="6 7">
    <name type="scientific">Flavobacterium zepuense</name>
    <dbReference type="NCBI Taxonomy" id="2593302"/>
    <lineage>
        <taxon>Bacteria</taxon>
        <taxon>Pseudomonadati</taxon>
        <taxon>Bacteroidota</taxon>
        <taxon>Flavobacteriia</taxon>
        <taxon>Flavobacteriales</taxon>
        <taxon>Flavobacteriaceae</taxon>
        <taxon>Flavobacterium</taxon>
    </lineage>
</organism>
<feature type="binding site" evidence="3">
    <location>
        <position position="208"/>
    </location>
    <ligand>
        <name>a divalent metal cation</name>
        <dbReference type="ChEBI" id="CHEBI:60240"/>
    </ligand>
</feature>
<evidence type="ECO:0000256" key="1">
    <source>
        <dbReference type="ARBA" id="ARBA00022801"/>
    </source>
</evidence>
<dbReference type="InterPro" id="IPR011042">
    <property type="entry name" value="6-blade_b-propeller_TolB-like"/>
</dbReference>
<gene>
    <name evidence="6" type="ORF">FMM05_09365</name>
</gene>
<name>A0A552V2L9_9FLAO</name>
<feature type="binding site" evidence="3">
    <location>
        <position position="54"/>
    </location>
    <ligand>
        <name>a divalent metal cation</name>
        <dbReference type="ChEBI" id="CHEBI:60240"/>
    </ligand>
</feature>
<feature type="binding site" evidence="3">
    <location>
        <position position="152"/>
    </location>
    <ligand>
        <name>substrate</name>
    </ligand>
</feature>
<comment type="caution">
    <text evidence="6">The sequence shown here is derived from an EMBL/GenBank/DDBJ whole genome shotgun (WGS) entry which is preliminary data.</text>
</comment>
<feature type="binding site" evidence="3">
    <location>
        <position position="264"/>
    </location>
    <ligand>
        <name>a divalent metal cation</name>
        <dbReference type="ChEBI" id="CHEBI:60240"/>
    </ligand>
</feature>
<feature type="signal peptide" evidence="4">
    <location>
        <begin position="1"/>
        <end position="17"/>
    </location>
</feature>
<dbReference type="PANTHER" id="PTHR47572">
    <property type="entry name" value="LIPOPROTEIN-RELATED"/>
    <property type="match status" value="1"/>
</dbReference>
<feature type="chain" id="PRO_5021855895" evidence="4">
    <location>
        <begin position="18"/>
        <end position="327"/>
    </location>
</feature>
<dbReference type="SUPFAM" id="SSF63829">
    <property type="entry name" value="Calcium-dependent phosphotriesterase"/>
    <property type="match status" value="1"/>
</dbReference>
<keyword evidence="3" id="KW-0862">Zinc</keyword>
<feature type="binding site" evidence="3">
    <location>
        <position position="175"/>
    </location>
    <ligand>
        <name>substrate</name>
    </ligand>
</feature>
<dbReference type="EMBL" id="VJVZ01000005">
    <property type="protein sequence ID" value="TRW24706.1"/>
    <property type="molecule type" value="Genomic_DNA"/>
</dbReference>